<evidence type="ECO:0000313" key="5">
    <source>
        <dbReference type="WBParaSite" id="ECPE_0001814201-mRNA-1"/>
    </source>
</evidence>
<protein>
    <submittedName>
        <fullName evidence="5">EF-hand domain-containing protein</fullName>
    </submittedName>
</protein>
<evidence type="ECO:0000313" key="4">
    <source>
        <dbReference type="Proteomes" id="UP000272942"/>
    </source>
</evidence>
<feature type="domain" description="EF-hand" evidence="2">
    <location>
        <begin position="10"/>
        <end position="45"/>
    </location>
</feature>
<dbReference type="Proteomes" id="UP000272942">
    <property type="component" value="Unassembled WGS sequence"/>
</dbReference>
<organism evidence="5">
    <name type="scientific">Echinostoma caproni</name>
    <dbReference type="NCBI Taxonomy" id="27848"/>
    <lineage>
        <taxon>Eukaryota</taxon>
        <taxon>Metazoa</taxon>
        <taxon>Spiralia</taxon>
        <taxon>Lophotrochozoa</taxon>
        <taxon>Platyhelminthes</taxon>
        <taxon>Trematoda</taxon>
        <taxon>Digenea</taxon>
        <taxon>Plagiorchiida</taxon>
        <taxon>Echinostomata</taxon>
        <taxon>Echinostomatoidea</taxon>
        <taxon>Echinostomatidae</taxon>
        <taxon>Echinostoma</taxon>
    </lineage>
</organism>
<dbReference type="GO" id="GO:0005509">
    <property type="term" value="F:calcium ion binding"/>
    <property type="evidence" value="ECO:0007669"/>
    <property type="project" value="InterPro"/>
</dbReference>
<keyword evidence="1" id="KW-0106">Calcium</keyword>
<dbReference type="WBParaSite" id="ECPE_0001814201-mRNA-1">
    <property type="protein sequence ID" value="ECPE_0001814201-mRNA-1"/>
    <property type="gene ID" value="ECPE_0001814201"/>
</dbReference>
<dbReference type="InterPro" id="IPR002048">
    <property type="entry name" value="EF_hand_dom"/>
</dbReference>
<accession>A0A183BFV8</accession>
<dbReference type="OrthoDB" id="26525at2759"/>
<dbReference type="Gene3D" id="1.10.238.10">
    <property type="entry name" value="EF-hand"/>
    <property type="match status" value="1"/>
</dbReference>
<dbReference type="InterPro" id="IPR018247">
    <property type="entry name" value="EF_Hand_1_Ca_BS"/>
</dbReference>
<dbReference type="SUPFAM" id="SSF47473">
    <property type="entry name" value="EF-hand"/>
    <property type="match status" value="1"/>
</dbReference>
<dbReference type="PROSITE" id="PS00018">
    <property type="entry name" value="EF_HAND_1"/>
    <property type="match status" value="1"/>
</dbReference>
<evidence type="ECO:0000313" key="3">
    <source>
        <dbReference type="EMBL" id="VDP95572.1"/>
    </source>
</evidence>
<evidence type="ECO:0000259" key="2">
    <source>
        <dbReference type="PROSITE" id="PS50222"/>
    </source>
</evidence>
<reference evidence="5" key="1">
    <citation type="submission" date="2016-06" db="UniProtKB">
        <authorList>
            <consortium name="WormBaseParasite"/>
        </authorList>
    </citation>
    <scope>IDENTIFICATION</scope>
</reference>
<keyword evidence="4" id="KW-1185">Reference proteome</keyword>
<dbReference type="EMBL" id="UZAN01074506">
    <property type="protein sequence ID" value="VDP95572.1"/>
    <property type="molecule type" value="Genomic_DNA"/>
</dbReference>
<proteinExistence type="predicted"/>
<name>A0A183BFV8_9TREM</name>
<reference evidence="3 4" key="2">
    <citation type="submission" date="2018-11" db="EMBL/GenBank/DDBJ databases">
        <authorList>
            <consortium name="Pathogen Informatics"/>
        </authorList>
    </citation>
    <scope>NUCLEOTIDE SEQUENCE [LARGE SCALE GENOMIC DNA]</scope>
    <source>
        <strain evidence="3 4">Egypt</strain>
    </source>
</reference>
<gene>
    <name evidence="3" type="ORF">ECPE_LOCUS18093</name>
</gene>
<dbReference type="InterPro" id="IPR011992">
    <property type="entry name" value="EF-hand-dom_pair"/>
</dbReference>
<sequence>MTEQNPLEHDTETELLEAFDLYDRDADGLLTAADVFQTFNLLGLGFRIEDLELGLIRLSLCGKNYITPTEFISLVGQAVSSPEIVHILNEIFE</sequence>
<evidence type="ECO:0000256" key="1">
    <source>
        <dbReference type="ARBA" id="ARBA00022837"/>
    </source>
</evidence>
<dbReference type="AlphaFoldDB" id="A0A183BFV8"/>
<dbReference type="PROSITE" id="PS50222">
    <property type="entry name" value="EF_HAND_2"/>
    <property type="match status" value="1"/>
</dbReference>